<dbReference type="PANTHER" id="PTHR47099:SF1">
    <property type="entry name" value="METHYLCOBAMIDE:COM METHYLTRANSFERASE MTBA"/>
    <property type="match status" value="1"/>
</dbReference>
<reference evidence="2" key="2">
    <citation type="submission" date="2021-04" db="EMBL/GenBank/DDBJ databases">
        <authorList>
            <person name="Gilroy R."/>
        </authorList>
    </citation>
    <scope>NUCLEOTIDE SEQUENCE</scope>
    <source>
        <strain evidence="2">CHK188-5543</strain>
    </source>
</reference>
<dbReference type="Pfam" id="PF01208">
    <property type="entry name" value="URO-D"/>
    <property type="match status" value="1"/>
</dbReference>
<dbReference type="InterPro" id="IPR038071">
    <property type="entry name" value="UROD/MetE-like_sf"/>
</dbReference>
<dbReference type="GO" id="GO:0004853">
    <property type="term" value="F:uroporphyrinogen decarboxylase activity"/>
    <property type="evidence" value="ECO:0007669"/>
    <property type="project" value="InterPro"/>
</dbReference>
<dbReference type="Gene3D" id="3.20.20.210">
    <property type="match status" value="1"/>
</dbReference>
<evidence type="ECO:0000259" key="1">
    <source>
        <dbReference type="Pfam" id="PF01208"/>
    </source>
</evidence>
<dbReference type="EMBL" id="DXES01000054">
    <property type="protein sequence ID" value="HIX65116.1"/>
    <property type="molecule type" value="Genomic_DNA"/>
</dbReference>
<proteinExistence type="predicted"/>
<dbReference type="InterPro" id="IPR000257">
    <property type="entry name" value="Uroporphyrinogen_deCOase"/>
</dbReference>
<evidence type="ECO:0000313" key="3">
    <source>
        <dbReference type="Proteomes" id="UP000886800"/>
    </source>
</evidence>
<dbReference type="Proteomes" id="UP000886800">
    <property type="component" value="Unassembled WGS sequence"/>
</dbReference>
<feature type="domain" description="Uroporphyrinogen decarboxylase (URO-D)" evidence="1">
    <location>
        <begin position="66"/>
        <end position="318"/>
    </location>
</feature>
<accession>A0A9D1WQN2</accession>
<dbReference type="GO" id="GO:0006779">
    <property type="term" value="P:porphyrin-containing compound biosynthetic process"/>
    <property type="evidence" value="ECO:0007669"/>
    <property type="project" value="InterPro"/>
</dbReference>
<gene>
    <name evidence="2" type="ORF">H9736_02590</name>
</gene>
<protein>
    <submittedName>
        <fullName evidence="2">Uroporphyrinogen III decarboxylase</fullName>
    </submittedName>
</protein>
<name>A0A9D1WQN2_9FIRM</name>
<reference evidence="2" key="1">
    <citation type="journal article" date="2021" name="PeerJ">
        <title>Extensive microbial diversity within the chicken gut microbiome revealed by metagenomics and culture.</title>
        <authorList>
            <person name="Gilroy R."/>
            <person name="Ravi A."/>
            <person name="Getino M."/>
            <person name="Pursley I."/>
            <person name="Horton D.L."/>
            <person name="Alikhan N.F."/>
            <person name="Baker D."/>
            <person name="Gharbi K."/>
            <person name="Hall N."/>
            <person name="Watson M."/>
            <person name="Adriaenssens E.M."/>
            <person name="Foster-Nyarko E."/>
            <person name="Jarju S."/>
            <person name="Secka A."/>
            <person name="Antonio M."/>
            <person name="Oren A."/>
            <person name="Chaudhuri R.R."/>
            <person name="La Ragione R."/>
            <person name="Hildebrand F."/>
            <person name="Pallen M.J."/>
        </authorList>
    </citation>
    <scope>NUCLEOTIDE SEQUENCE</scope>
    <source>
        <strain evidence="2">CHK188-5543</strain>
    </source>
</reference>
<comment type="caution">
    <text evidence="2">The sequence shown here is derived from an EMBL/GenBank/DDBJ whole genome shotgun (WGS) entry which is preliminary data.</text>
</comment>
<dbReference type="PANTHER" id="PTHR47099">
    <property type="entry name" value="METHYLCOBAMIDE:COM METHYLTRANSFERASE MTBA"/>
    <property type="match status" value="1"/>
</dbReference>
<organism evidence="2 3">
    <name type="scientific">Candidatus Anaerotruncus excrementipullorum</name>
    <dbReference type="NCBI Taxonomy" id="2838465"/>
    <lineage>
        <taxon>Bacteria</taxon>
        <taxon>Bacillati</taxon>
        <taxon>Bacillota</taxon>
        <taxon>Clostridia</taxon>
        <taxon>Eubacteriales</taxon>
        <taxon>Oscillospiraceae</taxon>
        <taxon>Anaerotruncus</taxon>
    </lineage>
</organism>
<dbReference type="SUPFAM" id="SSF51726">
    <property type="entry name" value="UROD/MetE-like"/>
    <property type="match status" value="1"/>
</dbReference>
<dbReference type="AlphaFoldDB" id="A0A9D1WQN2"/>
<dbReference type="InterPro" id="IPR052024">
    <property type="entry name" value="Methanogen_methyltrans"/>
</dbReference>
<evidence type="ECO:0000313" key="2">
    <source>
        <dbReference type="EMBL" id="HIX65116.1"/>
    </source>
</evidence>
<sequence length="322" mass="36217">MTNRENVIAAVRGEPVDRVPAGFWLHFPEDCFYGEQSVQAHLKFFRESGTDIMKIMNENVFPCDIPIREPADWGKIRPFGRTAPFIQDQLEITKRILDQVHDQGVVLLTVHGLVASAWHARGGTAGYERGHSSFLTDHLRRDPKAVKQAYEAITETLCVLTEEALKAGVDGIYYAALGGESYLYTDEEFAEFVKPYDLQILHAADKRPAFNILHICKDCLNLERYRDYPGDVVNWGIFSDNPGLQEGRKLFPGRAILGGLDDRSGVLVDGTMEEIHQAVYRVLDEMGTHKFLLGADCTLPTEISMERIRAAVDATKEYARKA</sequence>